<reference evidence="8" key="2">
    <citation type="submission" date="2025-08" db="UniProtKB">
        <authorList>
            <consortium name="Ensembl"/>
        </authorList>
    </citation>
    <scope>IDENTIFICATION</scope>
</reference>
<dbReference type="InterPro" id="IPR012292">
    <property type="entry name" value="Globin/Proto"/>
</dbReference>
<dbReference type="GO" id="GO:0005344">
    <property type="term" value="F:oxygen carrier activity"/>
    <property type="evidence" value="ECO:0007669"/>
    <property type="project" value="UniProtKB-KW"/>
</dbReference>
<evidence type="ECO:0000259" key="7">
    <source>
        <dbReference type="PROSITE" id="PS01033"/>
    </source>
</evidence>
<keyword evidence="6" id="KW-0813">Transport</keyword>
<keyword evidence="6" id="KW-0561">Oxygen transport</keyword>
<keyword evidence="2 6" id="KW-0349">Heme</keyword>
<dbReference type="SUPFAM" id="SSF46458">
    <property type="entry name" value="Globin-like"/>
    <property type="match status" value="1"/>
</dbReference>
<dbReference type="Proteomes" id="UP000265160">
    <property type="component" value="LG19"/>
</dbReference>
<dbReference type="GO" id="GO:0046872">
    <property type="term" value="F:metal ion binding"/>
    <property type="evidence" value="ECO:0007669"/>
    <property type="project" value="UniProtKB-KW"/>
</dbReference>
<dbReference type="PANTHER" id="PTHR46458:SF2">
    <property type="entry name" value="X GLOBIN"/>
    <property type="match status" value="1"/>
</dbReference>
<dbReference type="PROSITE" id="PS01033">
    <property type="entry name" value="GLOBIN"/>
    <property type="match status" value="1"/>
</dbReference>
<proteinExistence type="inferred from homology"/>
<dbReference type="GeneTree" id="ENSGT00730000111686"/>
<feature type="domain" description="Globin" evidence="7">
    <location>
        <begin position="27"/>
        <end position="182"/>
    </location>
</feature>
<keyword evidence="4" id="KW-0408">Iron</keyword>
<evidence type="ECO:0000256" key="3">
    <source>
        <dbReference type="ARBA" id="ARBA00022723"/>
    </source>
</evidence>
<evidence type="ECO:0000256" key="4">
    <source>
        <dbReference type="ARBA" id="ARBA00023004"/>
    </source>
</evidence>
<evidence type="ECO:0000313" key="9">
    <source>
        <dbReference type="Proteomes" id="UP000265160"/>
    </source>
</evidence>
<evidence type="ECO:0000256" key="6">
    <source>
        <dbReference type="RuleBase" id="RU000356"/>
    </source>
</evidence>
<organism evidence="8 9">
    <name type="scientific">Maylandia zebra</name>
    <name type="common">zebra mbuna</name>
    <dbReference type="NCBI Taxonomy" id="106582"/>
    <lineage>
        <taxon>Eukaryota</taxon>
        <taxon>Metazoa</taxon>
        <taxon>Chordata</taxon>
        <taxon>Craniata</taxon>
        <taxon>Vertebrata</taxon>
        <taxon>Euteleostomi</taxon>
        <taxon>Actinopterygii</taxon>
        <taxon>Neopterygii</taxon>
        <taxon>Teleostei</taxon>
        <taxon>Neoteleostei</taxon>
        <taxon>Acanthomorphata</taxon>
        <taxon>Ovalentaria</taxon>
        <taxon>Cichlomorphae</taxon>
        <taxon>Cichliformes</taxon>
        <taxon>Cichlidae</taxon>
        <taxon>African cichlids</taxon>
        <taxon>Pseudocrenilabrinae</taxon>
        <taxon>Haplochromini</taxon>
        <taxon>Maylandia</taxon>
        <taxon>Maylandia zebra complex</taxon>
    </lineage>
</organism>
<accession>A0A3P9DP46</accession>
<evidence type="ECO:0000313" key="8">
    <source>
        <dbReference type="Ensembl" id="ENSMZEP00005036219.1"/>
    </source>
</evidence>
<dbReference type="Ensembl" id="ENSMZET00005037493.1">
    <property type="protein sequence ID" value="ENSMZEP00005036219.1"/>
    <property type="gene ID" value="ENSMZEG00005027021.1"/>
</dbReference>
<dbReference type="GO" id="GO:0020037">
    <property type="term" value="F:heme binding"/>
    <property type="evidence" value="ECO:0007669"/>
    <property type="project" value="InterPro"/>
</dbReference>
<comment type="similarity">
    <text evidence="1 6">Belongs to the globin family.</text>
</comment>
<evidence type="ECO:0000256" key="1">
    <source>
        <dbReference type="ARBA" id="ARBA00008705"/>
    </source>
</evidence>
<keyword evidence="9" id="KW-1185">Reference proteome</keyword>
<reference evidence="8 9" key="1">
    <citation type="journal article" date="2014" name="Nature">
        <title>The genomic substrate for adaptive radiation in African cichlid fish.</title>
        <authorList>
            <person name="Brawand D."/>
            <person name="Wagner C.E."/>
            <person name="Li Y.I."/>
            <person name="Malinsky M."/>
            <person name="Keller I."/>
            <person name="Fan S."/>
            <person name="Simakov O."/>
            <person name="Ng A.Y."/>
            <person name="Lim Z.W."/>
            <person name="Bezault E."/>
            <person name="Turner-Maier J."/>
            <person name="Johnson J."/>
            <person name="Alcazar R."/>
            <person name="Noh H.J."/>
            <person name="Russell P."/>
            <person name="Aken B."/>
            <person name="Alfoldi J."/>
            <person name="Amemiya C."/>
            <person name="Azzouzi N."/>
            <person name="Baroiller J.F."/>
            <person name="Barloy-Hubler F."/>
            <person name="Berlin A."/>
            <person name="Bloomquist R."/>
            <person name="Carleton K.L."/>
            <person name="Conte M.A."/>
            <person name="D'Cotta H."/>
            <person name="Eshel O."/>
            <person name="Gaffney L."/>
            <person name="Galibert F."/>
            <person name="Gante H.F."/>
            <person name="Gnerre S."/>
            <person name="Greuter L."/>
            <person name="Guyon R."/>
            <person name="Haddad N.S."/>
            <person name="Haerty W."/>
            <person name="Harris R.M."/>
            <person name="Hofmann H.A."/>
            <person name="Hourlier T."/>
            <person name="Hulata G."/>
            <person name="Jaffe D.B."/>
            <person name="Lara M."/>
            <person name="Lee A.P."/>
            <person name="MacCallum I."/>
            <person name="Mwaiko S."/>
            <person name="Nikaido M."/>
            <person name="Nishihara H."/>
            <person name="Ozouf-Costaz C."/>
            <person name="Penman D.J."/>
            <person name="Przybylski D."/>
            <person name="Rakotomanga M."/>
            <person name="Renn S.C.P."/>
            <person name="Ribeiro F.J."/>
            <person name="Ron M."/>
            <person name="Salzburger W."/>
            <person name="Sanchez-Pulido L."/>
            <person name="Santos M.E."/>
            <person name="Searle S."/>
            <person name="Sharpe T."/>
            <person name="Swofford R."/>
            <person name="Tan F.J."/>
            <person name="Williams L."/>
            <person name="Young S."/>
            <person name="Yin S."/>
            <person name="Okada N."/>
            <person name="Kocher T.D."/>
            <person name="Miska E.A."/>
            <person name="Lander E.S."/>
            <person name="Venkatesh B."/>
            <person name="Fernald R.D."/>
            <person name="Meyer A."/>
            <person name="Ponting C.P."/>
            <person name="Streelman J.T."/>
            <person name="Lindblad-Toh K."/>
            <person name="Seehausen O."/>
            <person name="Di Palma F."/>
        </authorList>
    </citation>
    <scope>NUCLEOTIDE SEQUENCE</scope>
</reference>
<sequence length="182" mass="20916">MGCAISGLAAKSEFAEKTSEDAAAAAYPSEDQIQMIKDSWKVIRDDIAKVGIIMFVRLFETHPECKDVFFLFRDVEDLERLRTSRELRAHGLRVMSFIEKSVARLDQLDRLEALALELGKSHYHYNAPPKYYSVRPPMIPNSFELLFFVTSLMNQGYQEESARQRQLALSPKERPDKRNTAL</sequence>
<dbReference type="Gene3D" id="1.10.490.10">
    <property type="entry name" value="Globins"/>
    <property type="match status" value="1"/>
</dbReference>
<protein>
    <submittedName>
        <fullName evidence="8">X globin</fullName>
    </submittedName>
</protein>
<reference evidence="8" key="3">
    <citation type="submission" date="2025-09" db="UniProtKB">
        <authorList>
            <consortium name="Ensembl"/>
        </authorList>
    </citation>
    <scope>IDENTIFICATION</scope>
</reference>
<name>A0A3P9DP46_9CICH</name>
<evidence type="ECO:0000256" key="5">
    <source>
        <dbReference type="ARBA" id="ARBA00046401"/>
    </source>
</evidence>
<dbReference type="InterPro" id="IPR000971">
    <property type="entry name" value="Globin"/>
</dbReference>
<keyword evidence="3" id="KW-0479">Metal-binding</keyword>
<dbReference type="InterPro" id="IPR050532">
    <property type="entry name" value="Globin-like_OT"/>
</dbReference>
<dbReference type="PANTHER" id="PTHR46458">
    <property type="entry name" value="BLR2807 PROTEIN"/>
    <property type="match status" value="1"/>
</dbReference>
<comment type="subunit">
    <text evidence="5">Monomer. Homodimers and homotetramers. Mainly monomeric but also detected as part of homodimers and homotetramers.</text>
</comment>
<dbReference type="AlphaFoldDB" id="A0A3P9DP46"/>
<dbReference type="Pfam" id="PF00042">
    <property type="entry name" value="Globin"/>
    <property type="match status" value="1"/>
</dbReference>
<dbReference type="GO" id="GO:0019825">
    <property type="term" value="F:oxygen binding"/>
    <property type="evidence" value="ECO:0007669"/>
    <property type="project" value="InterPro"/>
</dbReference>
<dbReference type="InterPro" id="IPR009050">
    <property type="entry name" value="Globin-like_sf"/>
</dbReference>
<evidence type="ECO:0000256" key="2">
    <source>
        <dbReference type="ARBA" id="ARBA00022617"/>
    </source>
</evidence>